<sequence length="72" mass="7965">MHPPHARRTRPASDAHLRNQRSDDEDAAAQDDELVVDLADLAPAPMATRKRMLLKFVIVGNSMVGKTSVMNQ</sequence>
<feature type="compositionally biased region" description="Basic residues" evidence="1">
    <location>
        <begin position="1"/>
        <end position="10"/>
    </location>
</feature>
<evidence type="ECO:0000256" key="1">
    <source>
        <dbReference type="SAM" id="MobiDB-lite"/>
    </source>
</evidence>
<dbReference type="EMBL" id="CM000784">
    <property type="protein sequence ID" value="AQK91853.1"/>
    <property type="molecule type" value="Genomic_DNA"/>
</dbReference>
<dbReference type="AlphaFoldDB" id="A0A1D6FJB6"/>
<name>A0A1D6FJB6_MAIZE</name>
<dbReference type="InParanoid" id="A0A1D6FJB6"/>
<feature type="region of interest" description="Disordered" evidence="1">
    <location>
        <begin position="1"/>
        <end position="29"/>
    </location>
</feature>
<proteinExistence type="predicted"/>
<gene>
    <name evidence="2" type="ORF">ZEAMMB73_Zm00001d009420</name>
</gene>
<feature type="compositionally biased region" description="Basic and acidic residues" evidence="1">
    <location>
        <begin position="11"/>
        <end position="22"/>
    </location>
</feature>
<accession>A0A1D6FJB6</accession>
<organism evidence="2">
    <name type="scientific">Zea mays</name>
    <name type="common">Maize</name>
    <dbReference type="NCBI Taxonomy" id="4577"/>
    <lineage>
        <taxon>Eukaryota</taxon>
        <taxon>Viridiplantae</taxon>
        <taxon>Streptophyta</taxon>
        <taxon>Embryophyta</taxon>
        <taxon>Tracheophyta</taxon>
        <taxon>Spermatophyta</taxon>
        <taxon>Magnoliopsida</taxon>
        <taxon>Liliopsida</taxon>
        <taxon>Poales</taxon>
        <taxon>Poaceae</taxon>
        <taxon>PACMAD clade</taxon>
        <taxon>Panicoideae</taxon>
        <taxon>Andropogonodae</taxon>
        <taxon>Andropogoneae</taxon>
        <taxon>Tripsacinae</taxon>
        <taxon>Zea</taxon>
    </lineage>
</organism>
<reference evidence="2" key="1">
    <citation type="submission" date="2015-12" db="EMBL/GenBank/DDBJ databases">
        <title>Update maize B73 reference genome by single molecule sequencing technologies.</title>
        <authorList>
            <consortium name="Maize Genome Sequencing Project"/>
            <person name="Ware D."/>
        </authorList>
    </citation>
    <scope>NUCLEOTIDE SEQUENCE</scope>
    <source>
        <tissue evidence="2">Seedling</tissue>
    </source>
</reference>
<evidence type="ECO:0000313" key="2">
    <source>
        <dbReference type="EMBL" id="AQK91853.1"/>
    </source>
</evidence>
<protein>
    <submittedName>
        <fullName evidence="2">Uncharacterized protein</fullName>
    </submittedName>
</protein>